<proteinExistence type="predicted"/>
<dbReference type="RefSeq" id="WP_068715748.1">
    <property type="nucleotide sequence ID" value="NZ_LWDV01000007.1"/>
</dbReference>
<feature type="transmembrane region" description="Helical" evidence="8">
    <location>
        <begin position="77"/>
        <end position="95"/>
    </location>
</feature>
<organism evidence="10 11">
    <name type="scientific">Orenia metallireducens</name>
    <dbReference type="NCBI Taxonomy" id="1413210"/>
    <lineage>
        <taxon>Bacteria</taxon>
        <taxon>Bacillati</taxon>
        <taxon>Bacillota</taxon>
        <taxon>Clostridia</taxon>
        <taxon>Halanaerobiales</taxon>
        <taxon>Halobacteroidaceae</taxon>
        <taxon>Orenia</taxon>
    </lineage>
</organism>
<keyword evidence="2" id="KW-0813">Transport</keyword>
<evidence type="ECO:0000313" key="11">
    <source>
        <dbReference type="Proteomes" id="UP000093514"/>
    </source>
</evidence>
<dbReference type="InterPro" id="IPR004501">
    <property type="entry name" value="PTS_EIIC_3"/>
</dbReference>
<dbReference type="GO" id="GO:0008982">
    <property type="term" value="F:protein-N(PI)-phosphohistidine-sugar phosphotransferase activity"/>
    <property type="evidence" value="ECO:0007669"/>
    <property type="project" value="InterPro"/>
</dbReference>
<evidence type="ECO:0000256" key="6">
    <source>
        <dbReference type="ARBA" id="ARBA00022989"/>
    </source>
</evidence>
<name>A0A1C0ABG5_9FIRM</name>
<keyword evidence="7 8" id="KW-0472">Membrane</keyword>
<keyword evidence="4" id="KW-0762">Sugar transport</keyword>
<evidence type="ECO:0000256" key="7">
    <source>
        <dbReference type="ARBA" id="ARBA00023136"/>
    </source>
</evidence>
<dbReference type="GO" id="GO:1902815">
    <property type="term" value="P:N,N'-diacetylchitobiose import"/>
    <property type="evidence" value="ECO:0007669"/>
    <property type="project" value="TreeGrafter"/>
</dbReference>
<evidence type="ECO:0000256" key="4">
    <source>
        <dbReference type="ARBA" id="ARBA00022597"/>
    </source>
</evidence>
<dbReference type="Pfam" id="PF02378">
    <property type="entry name" value="PTS_EIIC"/>
    <property type="match status" value="1"/>
</dbReference>
<reference evidence="11" key="1">
    <citation type="submission" date="2016-07" db="EMBL/GenBank/DDBJ databases">
        <authorList>
            <person name="Florea S."/>
            <person name="Webb J.S."/>
            <person name="Jaromczyk J."/>
            <person name="Schardl C.L."/>
        </authorList>
    </citation>
    <scope>NUCLEOTIDE SEQUENCE [LARGE SCALE GENOMIC DNA]</scope>
    <source>
        <strain evidence="11">Z6</strain>
    </source>
</reference>
<dbReference type="GO" id="GO:0009401">
    <property type="term" value="P:phosphoenolpyruvate-dependent sugar phosphotransferase system"/>
    <property type="evidence" value="ECO:0007669"/>
    <property type="project" value="InterPro"/>
</dbReference>
<dbReference type="PANTHER" id="PTHR33989:SF4">
    <property type="entry name" value="PTS SYSTEM N,N'-DIACETYLCHITOBIOSE-SPECIFIC EIIC COMPONENT"/>
    <property type="match status" value="1"/>
</dbReference>
<feature type="domain" description="PTS EIIC type-3" evidence="9">
    <location>
        <begin position="1"/>
        <end position="125"/>
    </location>
</feature>
<evidence type="ECO:0000256" key="1">
    <source>
        <dbReference type="ARBA" id="ARBA00004651"/>
    </source>
</evidence>
<dbReference type="InterPro" id="IPR003352">
    <property type="entry name" value="PTS_EIIC"/>
</dbReference>
<comment type="caution">
    <text evidence="10">The sequence shown here is derived from an EMBL/GenBank/DDBJ whole genome shotgun (WGS) entry which is preliminary data.</text>
</comment>
<keyword evidence="3" id="KW-1003">Cell membrane</keyword>
<accession>A0A1C0ABG5</accession>
<evidence type="ECO:0000259" key="9">
    <source>
        <dbReference type="PROSITE" id="PS51105"/>
    </source>
</evidence>
<dbReference type="EMBL" id="LWDV01000007">
    <property type="protein sequence ID" value="OCL27722.1"/>
    <property type="molecule type" value="Genomic_DNA"/>
</dbReference>
<feature type="transmembrane region" description="Helical" evidence="8">
    <location>
        <begin position="20"/>
        <end position="40"/>
    </location>
</feature>
<keyword evidence="6 8" id="KW-1133">Transmembrane helix</keyword>
<evidence type="ECO:0000256" key="2">
    <source>
        <dbReference type="ARBA" id="ARBA00022448"/>
    </source>
</evidence>
<evidence type="ECO:0000313" key="10">
    <source>
        <dbReference type="EMBL" id="OCL27722.1"/>
    </source>
</evidence>
<comment type="subcellular location">
    <subcellularLocation>
        <location evidence="1">Cell membrane</location>
        <topology evidence="1">Multi-pass membrane protein</topology>
    </subcellularLocation>
</comment>
<evidence type="ECO:0000256" key="5">
    <source>
        <dbReference type="ARBA" id="ARBA00022692"/>
    </source>
</evidence>
<dbReference type="PANTHER" id="PTHR33989">
    <property type="match status" value="1"/>
</dbReference>
<sequence>MDADMRVAGEAMQFIYTRSFWSFFMVIGSSGATLAFLLLRSRSKQLSSIGKVAIIPSLFNINEPVICGAPLVLNPIIFIPFVFTTPILGVIAYFATKWGWVGKAFVNSPWTTPAPIGAFITTLRL</sequence>
<evidence type="ECO:0000256" key="3">
    <source>
        <dbReference type="ARBA" id="ARBA00022475"/>
    </source>
</evidence>
<keyword evidence="5 8" id="KW-0812">Transmembrane</keyword>
<dbReference type="GO" id="GO:0005886">
    <property type="term" value="C:plasma membrane"/>
    <property type="evidence" value="ECO:0007669"/>
    <property type="project" value="UniProtKB-SubCell"/>
</dbReference>
<dbReference type="PROSITE" id="PS51105">
    <property type="entry name" value="PTS_EIIC_TYPE_3"/>
    <property type="match status" value="1"/>
</dbReference>
<evidence type="ECO:0000256" key="8">
    <source>
        <dbReference type="SAM" id="Phobius"/>
    </source>
</evidence>
<keyword evidence="11" id="KW-1185">Reference proteome</keyword>
<dbReference type="Proteomes" id="UP000093514">
    <property type="component" value="Unassembled WGS sequence"/>
</dbReference>
<gene>
    <name evidence="10" type="ORF">U472_03990</name>
</gene>
<dbReference type="InterPro" id="IPR051088">
    <property type="entry name" value="PTS_Sugar-EIIC/EIIB"/>
</dbReference>
<reference evidence="10 11" key="2">
    <citation type="submission" date="2016-08" db="EMBL/GenBank/DDBJ databases">
        <title>Orenia metallireducens sp. nov. strain Z6, a Novel Metal-reducing Firmicute from the Deep Subsurface.</title>
        <authorList>
            <person name="Maxim B.I."/>
            <person name="Kenneth K."/>
            <person name="Flynn T.M."/>
            <person name="Oloughlin E.J."/>
            <person name="Locke R.A."/>
            <person name="Weber J.R."/>
            <person name="Egan S.M."/>
            <person name="Mackie R.I."/>
            <person name="Cann I.K."/>
        </authorList>
    </citation>
    <scope>NUCLEOTIDE SEQUENCE [LARGE SCALE GENOMIC DNA]</scope>
    <source>
        <strain evidence="10 11">Z6</strain>
    </source>
</reference>
<dbReference type="AlphaFoldDB" id="A0A1C0ABG5"/>
<protein>
    <recommendedName>
        <fullName evidence="9">PTS EIIC type-3 domain-containing protein</fullName>
    </recommendedName>
</protein>